<dbReference type="InterPro" id="IPR050864">
    <property type="entry name" value="Bacterial_PTS_Sugar_Transport"/>
</dbReference>
<gene>
    <name evidence="17" type="ORF">ABVT11_09795</name>
</gene>
<feature type="transmembrane region" description="Helical" evidence="14">
    <location>
        <begin position="304"/>
        <end position="323"/>
    </location>
</feature>
<evidence type="ECO:0000256" key="14">
    <source>
        <dbReference type="SAM" id="Phobius"/>
    </source>
</evidence>
<dbReference type="NCBIfam" id="TIGR00829">
    <property type="entry name" value="FRU"/>
    <property type="match status" value="1"/>
</dbReference>
<dbReference type="EC" id="2.7.1.202" evidence="3"/>
<proteinExistence type="predicted"/>
<dbReference type="EMBL" id="JBEWLZ010000004">
    <property type="protein sequence ID" value="MET1490119.1"/>
    <property type="molecule type" value="Genomic_DNA"/>
</dbReference>
<keyword evidence="9" id="KW-0598">Phosphotransferase system</keyword>
<dbReference type="SUPFAM" id="SSF52794">
    <property type="entry name" value="PTS system IIB component-like"/>
    <property type="match status" value="1"/>
</dbReference>
<dbReference type="PANTHER" id="PTHR30505:SF0">
    <property type="entry name" value="FRUCTOSE-LIKE PTS SYSTEM EIIBC COMPONENT-RELATED"/>
    <property type="match status" value="1"/>
</dbReference>
<evidence type="ECO:0000313" key="18">
    <source>
        <dbReference type="Proteomes" id="UP001548590"/>
    </source>
</evidence>
<dbReference type="InterPro" id="IPR013014">
    <property type="entry name" value="PTS_EIIC_2"/>
</dbReference>
<sequence length="470" mass="47767">MANIVAITSCPTGIAHTFMAAEGLEQGAGKLGHGIKVETQGSVGAQNTLTDADIAAAEIVVIAADTSVDLARFEGKRVYETSTKDAINDGAAVIQTAFERAAIKGAAPLAAAAAPAKAASDQLLDAKAQSSASRTGFYKHLMTGVSFMIPFVVVGGLLIALGFALGGIYAYDDAHKGTLAGNLFWIGKAAFQLMVPVLAGYIAFSISDRPGIAPGMVAGVIADTVGAGFLGGIIGGFIAGYTVRGLNQTITLPRTFDGLKPVLILPLFGAAITGLLMYFVIASPVAAALASLSEMLKSMQGSSAILLGALLGGMMAFDMGGPVNKAAYTFGTGLLASQVFEPMAAVMAGGMTPPLGIALATLLFRNRFSADEREAGKAAAALGISFITEGAIPFAAKDPFRVIPALMLGSAVAGAISMYVGVQLHVPHGGIFVLPMPNVVSHVMAYAFAIAVGTVLTALALFALKKPVKA</sequence>
<evidence type="ECO:0000256" key="1">
    <source>
        <dbReference type="ARBA" id="ARBA00001401"/>
    </source>
</evidence>
<evidence type="ECO:0000259" key="15">
    <source>
        <dbReference type="PROSITE" id="PS51099"/>
    </source>
</evidence>
<dbReference type="InterPro" id="IPR006327">
    <property type="entry name" value="PTS_IIC_fruc"/>
</dbReference>
<keyword evidence="7" id="KW-0762">Sugar transport</keyword>
<keyword evidence="10 14" id="KW-0812">Transmembrane</keyword>
<evidence type="ECO:0000256" key="12">
    <source>
        <dbReference type="ARBA" id="ARBA00022989"/>
    </source>
</evidence>
<dbReference type="Proteomes" id="UP001548590">
    <property type="component" value="Unassembled WGS sequence"/>
</dbReference>
<dbReference type="RefSeq" id="WP_345923616.1">
    <property type="nucleotide sequence ID" value="NZ_JBDIVF010000001.1"/>
</dbReference>
<accession>A0ABV2CQC9</accession>
<comment type="subcellular location">
    <subcellularLocation>
        <location evidence="2">Cell inner membrane</location>
        <topology evidence="2">Multi-pass membrane protein</topology>
    </subcellularLocation>
</comment>
<evidence type="ECO:0000256" key="3">
    <source>
        <dbReference type="ARBA" id="ARBA00012799"/>
    </source>
</evidence>
<evidence type="ECO:0000256" key="10">
    <source>
        <dbReference type="ARBA" id="ARBA00022692"/>
    </source>
</evidence>
<evidence type="ECO:0000256" key="13">
    <source>
        <dbReference type="ARBA" id="ARBA00023136"/>
    </source>
</evidence>
<dbReference type="InterPro" id="IPR003501">
    <property type="entry name" value="PTS_EIIB_2/3"/>
</dbReference>
<keyword evidence="18" id="KW-1185">Reference proteome</keyword>
<feature type="transmembrane region" description="Helical" evidence="14">
    <location>
        <begin position="443"/>
        <end position="464"/>
    </location>
</feature>
<dbReference type="InterPro" id="IPR036095">
    <property type="entry name" value="PTS_EIIB-like_sf"/>
</dbReference>
<dbReference type="CDD" id="cd05569">
    <property type="entry name" value="PTS_IIB_fructose"/>
    <property type="match status" value="1"/>
</dbReference>
<reference evidence="17 18" key="1">
    <citation type="submission" date="2024-07" db="EMBL/GenBank/DDBJ databases">
        <title>Uliginosibacterium paludis KCTC:42655.</title>
        <authorList>
            <person name="Kim M.K."/>
        </authorList>
    </citation>
    <scope>NUCLEOTIDE SEQUENCE [LARGE SCALE GENOMIC DNA]</scope>
    <source>
        <strain evidence="17 18">KCTC 42655</strain>
    </source>
</reference>
<evidence type="ECO:0000256" key="9">
    <source>
        <dbReference type="ARBA" id="ARBA00022683"/>
    </source>
</evidence>
<comment type="catalytic activity">
    <reaction evidence="1">
        <text>D-fructose(out) + N(pros)-phospho-L-histidyl-[protein] = D-fructose 1-phosphate(in) + L-histidyl-[protein]</text>
        <dbReference type="Rhea" id="RHEA:49252"/>
        <dbReference type="Rhea" id="RHEA-COMP:9745"/>
        <dbReference type="Rhea" id="RHEA-COMP:9746"/>
        <dbReference type="ChEBI" id="CHEBI:29979"/>
        <dbReference type="ChEBI" id="CHEBI:37721"/>
        <dbReference type="ChEBI" id="CHEBI:58674"/>
        <dbReference type="ChEBI" id="CHEBI:64837"/>
        <dbReference type="EC" id="2.7.1.202"/>
    </reaction>
</comment>
<comment type="caution">
    <text evidence="17">The sequence shown here is derived from an EMBL/GenBank/DDBJ whole genome shotgun (WGS) entry which is preliminary data.</text>
</comment>
<evidence type="ECO:0000256" key="5">
    <source>
        <dbReference type="ARBA" id="ARBA00022475"/>
    </source>
</evidence>
<evidence type="ECO:0000259" key="16">
    <source>
        <dbReference type="PROSITE" id="PS51104"/>
    </source>
</evidence>
<feature type="transmembrane region" description="Helical" evidence="14">
    <location>
        <begin position="343"/>
        <end position="364"/>
    </location>
</feature>
<evidence type="ECO:0000313" key="17">
    <source>
        <dbReference type="EMBL" id="MET1490119.1"/>
    </source>
</evidence>
<evidence type="ECO:0000256" key="11">
    <source>
        <dbReference type="ARBA" id="ARBA00022777"/>
    </source>
</evidence>
<keyword evidence="6" id="KW-0597">Phosphoprotein</keyword>
<dbReference type="InterPro" id="IPR003353">
    <property type="entry name" value="PTS_IIB_fruc"/>
</dbReference>
<dbReference type="InterPro" id="IPR003352">
    <property type="entry name" value="PTS_EIIC"/>
</dbReference>
<organism evidence="17 18">
    <name type="scientific">Uliginosibacterium paludis</name>
    <dbReference type="NCBI Taxonomy" id="1615952"/>
    <lineage>
        <taxon>Bacteria</taxon>
        <taxon>Pseudomonadati</taxon>
        <taxon>Pseudomonadota</taxon>
        <taxon>Betaproteobacteria</taxon>
        <taxon>Rhodocyclales</taxon>
        <taxon>Zoogloeaceae</taxon>
        <taxon>Uliginosibacterium</taxon>
    </lineage>
</organism>
<feature type="domain" description="PTS EIIC type-2" evidence="16">
    <location>
        <begin position="137"/>
        <end position="470"/>
    </location>
</feature>
<dbReference type="NCBIfam" id="TIGR01427">
    <property type="entry name" value="PTS_IIC_fructo"/>
    <property type="match status" value="1"/>
</dbReference>
<dbReference type="PROSITE" id="PS51099">
    <property type="entry name" value="PTS_EIIB_TYPE_2"/>
    <property type="match status" value="1"/>
</dbReference>
<feature type="transmembrane region" description="Helical" evidence="14">
    <location>
        <begin position="263"/>
        <end position="292"/>
    </location>
</feature>
<keyword evidence="11" id="KW-0418">Kinase</keyword>
<dbReference type="PROSITE" id="PS51104">
    <property type="entry name" value="PTS_EIIC_TYPE_2"/>
    <property type="match status" value="1"/>
</dbReference>
<evidence type="ECO:0000256" key="6">
    <source>
        <dbReference type="ARBA" id="ARBA00022553"/>
    </source>
</evidence>
<feature type="transmembrane region" description="Helical" evidence="14">
    <location>
        <begin position="216"/>
        <end position="243"/>
    </location>
</feature>
<keyword evidence="8" id="KW-0808">Transferase</keyword>
<keyword evidence="12 14" id="KW-1133">Transmembrane helix</keyword>
<keyword evidence="13 14" id="KW-0472">Membrane</keyword>
<evidence type="ECO:0000256" key="8">
    <source>
        <dbReference type="ARBA" id="ARBA00022679"/>
    </source>
</evidence>
<dbReference type="PANTHER" id="PTHR30505">
    <property type="entry name" value="FRUCTOSE-LIKE PERMEASE"/>
    <property type="match status" value="1"/>
</dbReference>
<evidence type="ECO:0000256" key="2">
    <source>
        <dbReference type="ARBA" id="ARBA00004429"/>
    </source>
</evidence>
<evidence type="ECO:0000256" key="4">
    <source>
        <dbReference type="ARBA" id="ARBA00022448"/>
    </source>
</evidence>
<feature type="transmembrane region" description="Helical" evidence="14">
    <location>
        <begin position="147"/>
        <end position="171"/>
    </location>
</feature>
<keyword evidence="4" id="KW-0813">Transport</keyword>
<dbReference type="Pfam" id="PF02302">
    <property type="entry name" value="PTS_IIB"/>
    <property type="match status" value="1"/>
</dbReference>
<dbReference type="InterPro" id="IPR013011">
    <property type="entry name" value="PTS_EIIB_2"/>
</dbReference>
<feature type="transmembrane region" description="Helical" evidence="14">
    <location>
        <begin position="183"/>
        <end position="204"/>
    </location>
</feature>
<protein>
    <recommendedName>
        <fullName evidence="3">protein-N(pi)-phosphohistidine--D-fructose phosphotransferase</fullName>
        <ecNumber evidence="3">2.7.1.202</ecNumber>
    </recommendedName>
</protein>
<feature type="domain" description="PTS EIIB type-2" evidence="15">
    <location>
        <begin position="4"/>
        <end position="99"/>
    </location>
</feature>
<feature type="transmembrane region" description="Helical" evidence="14">
    <location>
        <begin position="402"/>
        <end position="422"/>
    </location>
</feature>
<name>A0ABV2CQC9_9RHOO</name>
<keyword evidence="5" id="KW-1003">Cell membrane</keyword>
<dbReference type="Pfam" id="PF02378">
    <property type="entry name" value="PTS_EIIC"/>
    <property type="match status" value="1"/>
</dbReference>
<dbReference type="Gene3D" id="3.40.50.2300">
    <property type="match status" value="1"/>
</dbReference>
<evidence type="ECO:0000256" key="7">
    <source>
        <dbReference type="ARBA" id="ARBA00022597"/>
    </source>
</evidence>